<dbReference type="Gene3D" id="3.30.420.10">
    <property type="entry name" value="Ribonuclease H-like superfamily/Ribonuclease H"/>
    <property type="match status" value="1"/>
</dbReference>
<accession>A0AAV7KHX9</accession>
<keyword evidence="2" id="KW-1185">Reference proteome</keyword>
<name>A0AAV7KHX9_9METZ</name>
<protein>
    <recommendedName>
        <fullName evidence="3">Integrase catalytic domain-containing protein</fullName>
    </recommendedName>
</protein>
<sequence>MAAHMCLRIPTVPSNIKIDNRSTSAYHPQSNGLVEAHNKILKRKIDKFRSNIDVEWPERIYEACLAANTHLKNAIKTTPFRLMFGRDFNPVYLFQTNNIEVEVYTDSNSEDDAVIEPETQESIFDPSIDANEWIEKQTSPK</sequence>
<evidence type="ECO:0000313" key="2">
    <source>
        <dbReference type="Proteomes" id="UP001165289"/>
    </source>
</evidence>
<evidence type="ECO:0000313" key="1">
    <source>
        <dbReference type="EMBL" id="KAI6660703.1"/>
    </source>
</evidence>
<proteinExistence type="predicted"/>
<dbReference type="PANTHER" id="PTHR48475:SF1">
    <property type="entry name" value="RNASE H TYPE-1 DOMAIN-CONTAINING PROTEIN"/>
    <property type="match status" value="1"/>
</dbReference>
<comment type="caution">
    <text evidence="1">The sequence shown here is derived from an EMBL/GenBank/DDBJ whole genome shotgun (WGS) entry which is preliminary data.</text>
</comment>
<evidence type="ECO:0008006" key="3">
    <source>
        <dbReference type="Google" id="ProtNLM"/>
    </source>
</evidence>
<dbReference type="AlphaFoldDB" id="A0AAV7KHX9"/>
<dbReference type="EMBL" id="JAKMXF010000028">
    <property type="protein sequence ID" value="KAI6660703.1"/>
    <property type="molecule type" value="Genomic_DNA"/>
</dbReference>
<reference evidence="1 2" key="1">
    <citation type="journal article" date="2023" name="BMC Biol.">
        <title>The compact genome of the sponge Oopsacas minuta (Hexactinellida) is lacking key metazoan core genes.</title>
        <authorList>
            <person name="Santini S."/>
            <person name="Schenkelaars Q."/>
            <person name="Jourda C."/>
            <person name="Duchesne M."/>
            <person name="Belahbib H."/>
            <person name="Rocher C."/>
            <person name="Selva M."/>
            <person name="Riesgo A."/>
            <person name="Vervoort M."/>
            <person name="Leys S.P."/>
            <person name="Kodjabachian L."/>
            <person name="Le Bivic A."/>
            <person name="Borchiellini C."/>
            <person name="Claverie J.M."/>
            <person name="Renard E."/>
        </authorList>
    </citation>
    <scope>NUCLEOTIDE SEQUENCE [LARGE SCALE GENOMIC DNA]</scope>
    <source>
        <strain evidence="1">SPO-2</strain>
    </source>
</reference>
<dbReference type="PANTHER" id="PTHR48475">
    <property type="entry name" value="RIBONUCLEASE H"/>
    <property type="match status" value="1"/>
</dbReference>
<organism evidence="1 2">
    <name type="scientific">Oopsacas minuta</name>
    <dbReference type="NCBI Taxonomy" id="111878"/>
    <lineage>
        <taxon>Eukaryota</taxon>
        <taxon>Metazoa</taxon>
        <taxon>Porifera</taxon>
        <taxon>Hexactinellida</taxon>
        <taxon>Hexasterophora</taxon>
        <taxon>Lyssacinosida</taxon>
        <taxon>Leucopsacidae</taxon>
        <taxon>Oopsacas</taxon>
    </lineage>
</organism>
<dbReference type="SUPFAM" id="SSF53098">
    <property type="entry name" value="Ribonuclease H-like"/>
    <property type="match status" value="1"/>
</dbReference>
<dbReference type="Proteomes" id="UP001165289">
    <property type="component" value="Unassembled WGS sequence"/>
</dbReference>
<dbReference type="GO" id="GO:0003676">
    <property type="term" value="F:nucleic acid binding"/>
    <property type="evidence" value="ECO:0007669"/>
    <property type="project" value="InterPro"/>
</dbReference>
<dbReference type="InterPro" id="IPR012337">
    <property type="entry name" value="RNaseH-like_sf"/>
</dbReference>
<dbReference type="InterPro" id="IPR036397">
    <property type="entry name" value="RNaseH_sf"/>
</dbReference>
<gene>
    <name evidence="1" type="ORF">LOD99_10314</name>
</gene>